<feature type="domain" description="Amidohydrolase-related" evidence="1">
    <location>
        <begin position="239"/>
        <end position="399"/>
    </location>
</feature>
<dbReference type="InterPro" id="IPR032466">
    <property type="entry name" value="Metal_Hydrolase"/>
</dbReference>
<dbReference type="SUPFAM" id="SSF51556">
    <property type="entry name" value="Metallo-dependent hydrolases"/>
    <property type="match status" value="1"/>
</dbReference>
<dbReference type="AlphaFoldDB" id="A0A9P6JR01"/>
<organism evidence="2 3">
    <name type="scientific">Crepidotus variabilis</name>
    <dbReference type="NCBI Taxonomy" id="179855"/>
    <lineage>
        <taxon>Eukaryota</taxon>
        <taxon>Fungi</taxon>
        <taxon>Dikarya</taxon>
        <taxon>Basidiomycota</taxon>
        <taxon>Agaricomycotina</taxon>
        <taxon>Agaricomycetes</taxon>
        <taxon>Agaricomycetidae</taxon>
        <taxon>Agaricales</taxon>
        <taxon>Agaricineae</taxon>
        <taxon>Crepidotaceae</taxon>
        <taxon>Crepidotus</taxon>
    </lineage>
</organism>
<keyword evidence="3" id="KW-1185">Reference proteome</keyword>
<reference evidence="2" key="1">
    <citation type="submission" date="2020-11" db="EMBL/GenBank/DDBJ databases">
        <authorList>
            <consortium name="DOE Joint Genome Institute"/>
            <person name="Ahrendt S."/>
            <person name="Riley R."/>
            <person name="Andreopoulos W."/>
            <person name="Labutti K."/>
            <person name="Pangilinan J."/>
            <person name="Ruiz-Duenas F.J."/>
            <person name="Barrasa J.M."/>
            <person name="Sanchez-Garcia M."/>
            <person name="Camarero S."/>
            <person name="Miyauchi S."/>
            <person name="Serrano A."/>
            <person name="Linde D."/>
            <person name="Babiker R."/>
            <person name="Drula E."/>
            <person name="Ayuso-Fernandez I."/>
            <person name="Pacheco R."/>
            <person name="Padilla G."/>
            <person name="Ferreira P."/>
            <person name="Barriuso J."/>
            <person name="Kellner H."/>
            <person name="Castanera R."/>
            <person name="Alfaro M."/>
            <person name="Ramirez L."/>
            <person name="Pisabarro A.G."/>
            <person name="Kuo A."/>
            <person name="Tritt A."/>
            <person name="Lipzen A."/>
            <person name="He G."/>
            <person name="Yan M."/>
            <person name="Ng V."/>
            <person name="Cullen D."/>
            <person name="Martin F."/>
            <person name="Rosso M.-N."/>
            <person name="Henrissat B."/>
            <person name="Hibbett D."/>
            <person name="Martinez A.T."/>
            <person name="Grigoriev I.V."/>
        </authorList>
    </citation>
    <scope>NUCLEOTIDE SEQUENCE</scope>
    <source>
        <strain evidence="2">CBS 506.95</strain>
    </source>
</reference>
<proteinExistence type="predicted"/>
<sequence>MTGIEFPILYKAAFSHPAIDNHAHPLLRTDSRSVKPFEGVFSEAEGEELLEGTPHTLACYRGTKQLAELYRMEKQETVIWEQIKAYRDTMDYLELCRLCFTAGKIRCVLMDDGLGGSLGIGEEYKWHDQFTVGKTKRVVRIEVVAEAILTEVLGKAGTPDGRQLLEHFERQLKTKLREYGADSEVVGFKSIVCYRTGLEVGLESRLDDKRVALKQLWYAYHDTGKIRLEHKSLNDEVVRMALDVAAHCGKPVQFHTGLGDNDLTLTQSAPALLQPIIKAYHETVIVLLHASYPYMREAGYLTSVYRNVYLDFGEVFPMVSRSGQKDIIQQLLELTPTNKIMWSSDGRWWPESYYLAIQQAREILYEVLSESILRKEVNEGEATEIISKVLYNNAARLYGV</sequence>
<dbReference type="InterPro" id="IPR006680">
    <property type="entry name" value="Amidohydro-rel"/>
</dbReference>
<protein>
    <submittedName>
        <fullName evidence="2">Amidohydrolase-domain-containing protein</fullName>
    </submittedName>
</protein>
<gene>
    <name evidence="2" type="ORF">CPB83DRAFT_765643</name>
</gene>
<comment type="caution">
    <text evidence="2">The sequence shown here is derived from an EMBL/GenBank/DDBJ whole genome shotgun (WGS) entry which is preliminary data.</text>
</comment>
<evidence type="ECO:0000313" key="3">
    <source>
        <dbReference type="Proteomes" id="UP000807306"/>
    </source>
</evidence>
<evidence type="ECO:0000313" key="2">
    <source>
        <dbReference type="EMBL" id="KAF9529040.1"/>
    </source>
</evidence>
<dbReference type="PANTHER" id="PTHR43383:SF2">
    <property type="entry name" value="AMIDOHYDROLASE 2 FAMILY PROTEIN"/>
    <property type="match status" value="1"/>
</dbReference>
<evidence type="ECO:0000259" key="1">
    <source>
        <dbReference type="Pfam" id="PF04909"/>
    </source>
</evidence>
<dbReference type="OrthoDB" id="3364440at2759"/>
<dbReference type="Pfam" id="PF04909">
    <property type="entry name" value="Amidohydro_2"/>
    <property type="match status" value="1"/>
</dbReference>
<accession>A0A9P6JR01</accession>
<dbReference type="Proteomes" id="UP000807306">
    <property type="component" value="Unassembled WGS sequence"/>
</dbReference>
<dbReference type="PANTHER" id="PTHR43383">
    <property type="entry name" value="NODULIN 6"/>
    <property type="match status" value="1"/>
</dbReference>
<name>A0A9P6JR01_9AGAR</name>
<dbReference type="Gene3D" id="3.20.20.140">
    <property type="entry name" value="Metal-dependent hydrolases"/>
    <property type="match status" value="1"/>
</dbReference>
<dbReference type="EMBL" id="MU157848">
    <property type="protein sequence ID" value="KAF9529040.1"/>
    <property type="molecule type" value="Genomic_DNA"/>
</dbReference>
<dbReference type="GO" id="GO:0016787">
    <property type="term" value="F:hydrolase activity"/>
    <property type="evidence" value="ECO:0007669"/>
    <property type="project" value="InterPro"/>
</dbReference>